<dbReference type="InterPro" id="IPR014729">
    <property type="entry name" value="Rossmann-like_a/b/a_fold"/>
</dbReference>
<evidence type="ECO:0000313" key="4">
    <source>
        <dbReference type="Proteomes" id="UP000321827"/>
    </source>
</evidence>
<evidence type="ECO:0000313" key="3">
    <source>
        <dbReference type="EMBL" id="GEM88587.1"/>
    </source>
</evidence>
<sequence>MSGVLAAVDLGSGSEAVLASAEVVARALELPLVAMHVVADGYLRSAPRRFADVWEPDLEPLFERASAALGRLAHKKLERLAPEGAELKLPHGNPTQEVAAEARHHALAVLASEGSTPLERVARGGVSRYLMHRGEVPVLSVRPDRPLERLGRLGVAVDDSSASLAALRVASRLAEAAGGELVAFHLVSVGPQSCCVPQYLPPEALEAADLDRRAEAALREALDYQGPLVVARGEEIEGLLELSHEHGVDLLALGSKAKSSHWTRLGRSVVGLLYKADLPLLVVPEAAHL</sequence>
<comment type="caution">
    <text evidence="3">The sequence shown here is derived from an EMBL/GenBank/DDBJ whole genome shotgun (WGS) entry which is preliminary data.</text>
</comment>
<dbReference type="InterPro" id="IPR006016">
    <property type="entry name" value="UspA"/>
</dbReference>
<proteinExistence type="inferred from homology"/>
<dbReference type="Pfam" id="PF00582">
    <property type="entry name" value="Usp"/>
    <property type="match status" value="2"/>
</dbReference>
<evidence type="ECO:0000259" key="2">
    <source>
        <dbReference type="Pfam" id="PF00582"/>
    </source>
</evidence>
<organism evidence="3 4">
    <name type="scientific">Oceanithermus desulfurans NBRC 100063</name>
    <dbReference type="NCBI Taxonomy" id="1227550"/>
    <lineage>
        <taxon>Bacteria</taxon>
        <taxon>Thermotogati</taxon>
        <taxon>Deinococcota</taxon>
        <taxon>Deinococci</taxon>
        <taxon>Thermales</taxon>
        <taxon>Thermaceae</taxon>
        <taxon>Oceanithermus</taxon>
    </lineage>
</organism>
<dbReference type="EMBL" id="BJXN01000001">
    <property type="protein sequence ID" value="GEM88587.1"/>
    <property type="molecule type" value="Genomic_DNA"/>
</dbReference>
<dbReference type="AlphaFoldDB" id="A0A511RHK2"/>
<comment type="similarity">
    <text evidence="1">Belongs to the universal stress protein A family.</text>
</comment>
<dbReference type="PANTHER" id="PTHR46268:SF6">
    <property type="entry name" value="UNIVERSAL STRESS PROTEIN UP12"/>
    <property type="match status" value="1"/>
</dbReference>
<reference evidence="3 4" key="1">
    <citation type="submission" date="2019-07" db="EMBL/GenBank/DDBJ databases">
        <title>Whole genome shotgun sequence of Oceanithermus desulfurans NBRC 100063.</title>
        <authorList>
            <person name="Hosoyama A."/>
            <person name="Uohara A."/>
            <person name="Ohji S."/>
            <person name="Ichikawa N."/>
        </authorList>
    </citation>
    <scope>NUCLEOTIDE SEQUENCE [LARGE SCALE GENOMIC DNA]</scope>
    <source>
        <strain evidence="3 4">NBRC 100063</strain>
    </source>
</reference>
<dbReference type="PANTHER" id="PTHR46268">
    <property type="entry name" value="STRESS RESPONSE PROTEIN NHAX"/>
    <property type="match status" value="1"/>
</dbReference>
<evidence type="ECO:0000256" key="1">
    <source>
        <dbReference type="ARBA" id="ARBA00008791"/>
    </source>
</evidence>
<dbReference type="Gene3D" id="3.40.50.620">
    <property type="entry name" value="HUPs"/>
    <property type="match status" value="2"/>
</dbReference>
<feature type="domain" description="UspA" evidence="2">
    <location>
        <begin position="4"/>
        <end position="142"/>
    </location>
</feature>
<dbReference type="Proteomes" id="UP000321827">
    <property type="component" value="Unassembled WGS sequence"/>
</dbReference>
<dbReference type="SUPFAM" id="SSF52402">
    <property type="entry name" value="Adenine nucleotide alpha hydrolases-like"/>
    <property type="match status" value="2"/>
</dbReference>
<dbReference type="RefSeq" id="WP_147144733.1">
    <property type="nucleotide sequence ID" value="NZ_BJXN01000001.1"/>
</dbReference>
<protein>
    <submittedName>
        <fullName evidence="3">Universal stress protein</fullName>
    </submittedName>
</protein>
<name>A0A511RHK2_9DEIN</name>
<feature type="domain" description="UspA" evidence="2">
    <location>
        <begin position="152"/>
        <end position="284"/>
    </location>
</feature>
<dbReference type="OrthoDB" id="30710at2"/>
<gene>
    <name evidence="3" type="ORF">ODE01S_00210</name>
</gene>
<accession>A0A511RHK2</accession>
<dbReference type="CDD" id="cd00293">
    <property type="entry name" value="USP-like"/>
    <property type="match status" value="2"/>
</dbReference>